<feature type="compositionally biased region" description="Pro residues" evidence="1">
    <location>
        <begin position="391"/>
        <end position="408"/>
    </location>
</feature>
<dbReference type="Proteomes" id="UP000006753">
    <property type="component" value="Unassembled WGS sequence"/>
</dbReference>
<dbReference type="OrthoDB" id="5419928at2759"/>
<name>K1WU93_MARBU</name>
<dbReference type="KEGG" id="mbe:MBM_00343"/>
<proteinExistence type="predicted"/>
<feature type="region of interest" description="Disordered" evidence="1">
    <location>
        <begin position="79"/>
        <end position="111"/>
    </location>
</feature>
<organism evidence="2 3">
    <name type="scientific">Marssonina brunnea f. sp. multigermtubi (strain MB_m1)</name>
    <name type="common">Marssonina leaf spot fungus</name>
    <dbReference type="NCBI Taxonomy" id="1072389"/>
    <lineage>
        <taxon>Eukaryota</taxon>
        <taxon>Fungi</taxon>
        <taxon>Dikarya</taxon>
        <taxon>Ascomycota</taxon>
        <taxon>Pezizomycotina</taxon>
        <taxon>Leotiomycetes</taxon>
        <taxon>Helotiales</taxon>
        <taxon>Drepanopezizaceae</taxon>
        <taxon>Drepanopeziza</taxon>
    </lineage>
</organism>
<feature type="region of interest" description="Disordered" evidence="1">
    <location>
        <begin position="381"/>
        <end position="418"/>
    </location>
</feature>
<dbReference type="EMBL" id="JH921428">
    <property type="protein sequence ID" value="EKD21230.1"/>
    <property type="molecule type" value="Genomic_DNA"/>
</dbReference>
<dbReference type="InParanoid" id="K1WU93"/>
<evidence type="ECO:0000256" key="1">
    <source>
        <dbReference type="SAM" id="MobiDB-lite"/>
    </source>
</evidence>
<evidence type="ECO:0000313" key="2">
    <source>
        <dbReference type="EMBL" id="EKD21230.1"/>
    </source>
</evidence>
<gene>
    <name evidence="2" type="ORF">MBM_00343</name>
</gene>
<reference evidence="2 3" key="1">
    <citation type="journal article" date="2012" name="BMC Genomics">
        <title>Sequencing the genome of Marssonina brunnea reveals fungus-poplar co-evolution.</title>
        <authorList>
            <person name="Zhu S."/>
            <person name="Cao Y.-Z."/>
            <person name="Jiang C."/>
            <person name="Tan B.-Y."/>
            <person name="Wang Z."/>
            <person name="Feng S."/>
            <person name="Zhang L."/>
            <person name="Su X.-H."/>
            <person name="Brejova B."/>
            <person name="Vinar T."/>
            <person name="Xu M."/>
            <person name="Wang M.-X."/>
            <person name="Zhang S.-G."/>
            <person name="Huang M.-R."/>
            <person name="Wu R."/>
            <person name="Zhou Y."/>
        </authorList>
    </citation>
    <scope>NUCLEOTIDE SEQUENCE [LARGE SCALE GENOMIC DNA]</scope>
    <source>
        <strain evidence="2 3">MB_m1</strain>
    </source>
</reference>
<evidence type="ECO:0000313" key="3">
    <source>
        <dbReference type="Proteomes" id="UP000006753"/>
    </source>
</evidence>
<dbReference type="HOGENOM" id="CLU_657349_0_0_1"/>
<dbReference type="AlphaFoldDB" id="K1WU93"/>
<protein>
    <submittedName>
        <fullName evidence="2">Uncharacterized protein</fullName>
    </submittedName>
</protein>
<sequence length="418" mass="46248">MAASPYFRPPAPSPSRPSLFTRDLVEYSDAEPGNNVRATKCSSSIDHGQAVVGDPDALVSDEGLFKRLRQVPAPLYRASDRTAAPPTIPSRARPIREAPCDEGSPSTTPGEEELLREHLQSQADLHDKLIDYSQRNRNILDEFRDTASTAKPTLMENYGTTRKFELEGDPEQQDQLTTWFGCLEPEHWNQERDKAISSVNEASMTPHTRNSLDGEIKILEPKERRREVIQKFHSNVYDNPAQVNGNGQPRAKQSFIKLMKEAIDGEKAKMSTPPVSSSKILPLGVKFAAAVNPTSTHDHHLLDCSIHIPNPQLLPNLTERTQQADHYQRSKKKADGIEDLVREAVFAVGSDVDLLMYPAVSISLSLSLCITSLPISSLPVPQLDEKERPTPRPTPTPTPAPAPAPAPAPKLKQRTDHI</sequence>
<keyword evidence="3" id="KW-1185">Reference proteome</keyword>
<accession>K1WU93</accession>